<dbReference type="Proteomes" id="UP000034838">
    <property type="component" value="Unassembled WGS sequence"/>
</dbReference>
<name>A0A1J4PT02_9ACTN</name>
<evidence type="ECO:0000313" key="1">
    <source>
        <dbReference type="EMBL" id="OIK23420.1"/>
    </source>
</evidence>
<comment type="caution">
    <text evidence="1">The sequence shown here is derived from an EMBL/GenBank/DDBJ whole genome shotgun (WGS) entry which is preliminary data.</text>
</comment>
<dbReference type="EMBL" id="LBDA02000106">
    <property type="protein sequence ID" value="OIK23420.1"/>
    <property type="molecule type" value="Genomic_DNA"/>
</dbReference>
<dbReference type="AlphaFoldDB" id="A0A1J4PT02"/>
<organism evidence="1 2">
    <name type="scientific">Streptomyces malaysiense</name>
    <dbReference type="NCBI Taxonomy" id="1428626"/>
    <lineage>
        <taxon>Bacteria</taxon>
        <taxon>Bacillati</taxon>
        <taxon>Actinomycetota</taxon>
        <taxon>Actinomycetes</taxon>
        <taxon>Kitasatosporales</taxon>
        <taxon>Streptomycetaceae</taxon>
        <taxon>Streptomyces</taxon>
    </lineage>
</organism>
<evidence type="ECO:0000313" key="2">
    <source>
        <dbReference type="Proteomes" id="UP000034838"/>
    </source>
</evidence>
<sequence length="320" mass="35009">PAQRGNLREWRNLDLVVEHPGRSPLVIENKVFSLPDTGQLDAYAAGKLHGLDHPVLVLLSLVAPGWPDGSWTTPNGLAWRYRSYEDLCAALRPCLPGLRQADGFGADVFEHWLDLIGKLVRLAAEVGTPAGAEPLLLPEEAVAILKSARLDATVQKMRCLHVSGLVRAELVREIEQDGVIVRTTMSRGQGIVEMFTAETPPCFGWQIQEGQFRLVYLTGPGPAHGPGPTRRANREQEARAYGDYFCFDQARTLLGDTGPERPVTAPNAPLAFNGFAPDFVYRSFPAPDLTIGQLVRLGATYARRALTWHADVWGTGDGRG</sequence>
<feature type="non-terminal residue" evidence="1">
    <location>
        <position position="1"/>
    </location>
</feature>
<keyword evidence="2" id="KW-1185">Reference proteome</keyword>
<reference evidence="1" key="1">
    <citation type="submission" date="2016-10" db="EMBL/GenBank/DDBJ databases">
        <title>Genome sequence of Streptomyces malaysiense MUSC 136.</title>
        <authorList>
            <person name="Lee L.-H."/>
            <person name="Ser H.-L."/>
        </authorList>
    </citation>
    <scope>NUCLEOTIDE SEQUENCE [LARGE SCALE GENOMIC DNA]</scope>
    <source>
        <strain evidence="1">MUSC 136</strain>
    </source>
</reference>
<proteinExistence type="predicted"/>
<protein>
    <recommendedName>
        <fullName evidence="3">PD-(D/E)XK nuclease family protein</fullName>
    </recommendedName>
</protein>
<accession>A0A1J4PT02</accession>
<gene>
    <name evidence="1" type="ORF">VT52_032720</name>
</gene>
<evidence type="ECO:0008006" key="3">
    <source>
        <dbReference type="Google" id="ProtNLM"/>
    </source>
</evidence>
<dbReference type="RefSeq" id="WP_071387726.1">
    <property type="nucleotide sequence ID" value="NZ_LBDA02000106.1"/>
</dbReference>
<dbReference type="OrthoDB" id="4037078at2"/>